<accession>A0A9P5TJI5</accession>
<name>A0A9P5TJI5_GYMJU</name>
<dbReference type="Proteomes" id="UP000724874">
    <property type="component" value="Unassembled WGS sequence"/>
</dbReference>
<reference evidence="1" key="1">
    <citation type="submission" date="2020-11" db="EMBL/GenBank/DDBJ databases">
        <authorList>
            <consortium name="DOE Joint Genome Institute"/>
            <person name="Ahrendt S."/>
            <person name="Riley R."/>
            <person name="Andreopoulos W."/>
            <person name="LaButti K."/>
            <person name="Pangilinan J."/>
            <person name="Ruiz-duenas F.J."/>
            <person name="Barrasa J.M."/>
            <person name="Sanchez-Garcia M."/>
            <person name="Camarero S."/>
            <person name="Miyauchi S."/>
            <person name="Serrano A."/>
            <person name="Linde D."/>
            <person name="Babiker R."/>
            <person name="Drula E."/>
            <person name="Ayuso-Fernandez I."/>
            <person name="Pacheco R."/>
            <person name="Padilla G."/>
            <person name="Ferreira P."/>
            <person name="Barriuso J."/>
            <person name="Kellner H."/>
            <person name="Castanera R."/>
            <person name="Alfaro M."/>
            <person name="Ramirez L."/>
            <person name="Pisabarro A.G."/>
            <person name="Kuo A."/>
            <person name="Tritt A."/>
            <person name="Lipzen A."/>
            <person name="He G."/>
            <person name="Yan M."/>
            <person name="Ng V."/>
            <person name="Cullen D."/>
            <person name="Martin F."/>
            <person name="Rosso M.-N."/>
            <person name="Henrissat B."/>
            <person name="Hibbett D."/>
            <person name="Martinez A.T."/>
            <person name="Grigoriev I.V."/>
        </authorList>
    </citation>
    <scope>NUCLEOTIDE SEQUENCE</scope>
    <source>
        <strain evidence="1">AH 44721</strain>
    </source>
</reference>
<gene>
    <name evidence="1" type="ORF">CPB84DRAFT_1749540</name>
</gene>
<keyword evidence="2" id="KW-1185">Reference proteome</keyword>
<dbReference type="EMBL" id="JADNYJ010000085">
    <property type="protein sequence ID" value="KAF8888415.1"/>
    <property type="molecule type" value="Genomic_DNA"/>
</dbReference>
<protein>
    <submittedName>
        <fullName evidence="1">Uncharacterized protein</fullName>
    </submittedName>
</protein>
<organism evidence="1 2">
    <name type="scientific">Gymnopilus junonius</name>
    <name type="common">Spectacular rustgill mushroom</name>
    <name type="synonym">Gymnopilus spectabilis subsp. junonius</name>
    <dbReference type="NCBI Taxonomy" id="109634"/>
    <lineage>
        <taxon>Eukaryota</taxon>
        <taxon>Fungi</taxon>
        <taxon>Dikarya</taxon>
        <taxon>Basidiomycota</taxon>
        <taxon>Agaricomycotina</taxon>
        <taxon>Agaricomycetes</taxon>
        <taxon>Agaricomycetidae</taxon>
        <taxon>Agaricales</taxon>
        <taxon>Agaricineae</taxon>
        <taxon>Hymenogastraceae</taxon>
        <taxon>Gymnopilus</taxon>
    </lineage>
</organism>
<comment type="caution">
    <text evidence="1">The sequence shown here is derived from an EMBL/GenBank/DDBJ whole genome shotgun (WGS) entry which is preliminary data.</text>
</comment>
<sequence length="147" mass="16843">MESSHAWFQECALARPGRTLLMMDNSTFTISCKLWAQTTDMNPLLSDHLFAKGTNIHTLLVSSKFDQDYSNKREVEKGGGKEACTALVQGFECEFYEPLRQDRKNVKRFFTSLVRLLQAEASWAGPQKWDAEVLKMGMQKSLKWVVM</sequence>
<evidence type="ECO:0000313" key="1">
    <source>
        <dbReference type="EMBL" id="KAF8888415.1"/>
    </source>
</evidence>
<evidence type="ECO:0000313" key="2">
    <source>
        <dbReference type="Proteomes" id="UP000724874"/>
    </source>
</evidence>
<proteinExistence type="predicted"/>
<dbReference type="AlphaFoldDB" id="A0A9P5TJI5"/>